<reference evidence="16 18" key="1">
    <citation type="journal article" date="2011" name="Science">
        <title>Comparative functional genomics of the fission yeasts.</title>
        <authorList>
            <person name="Rhind N."/>
            <person name="Chen Z."/>
            <person name="Yassour M."/>
            <person name="Thompson D.A."/>
            <person name="Haas B.J."/>
            <person name="Habib N."/>
            <person name="Wapinski I."/>
            <person name="Roy S."/>
            <person name="Lin M.F."/>
            <person name="Heiman D.I."/>
            <person name="Young S.K."/>
            <person name="Furuya K."/>
            <person name="Guo Y."/>
            <person name="Pidoux A."/>
            <person name="Chen H.M."/>
            <person name="Robbertse B."/>
            <person name="Goldberg J.M."/>
            <person name="Aoki K."/>
            <person name="Bayne E.H."/>
            <person name="Berlin A.M."/>
            <person name="Desjardins C.A."/>
            <person name="Dobbs E."/>
            <person name="Dukaj L."/>
            <person name="Fan L."/>
            <person name="FitzGerald M.G."/>
            <person name="French C."/>
            <person name="Gujja S."/>
            <person name="Hansen K."/>
            <person name="Keifenheim D."/>
            <person name="Levin J.Z."/>
            <person name="Mosher R.A."/>
            <person name="Mueller C.A."/>
            <person name="Pfiffner J."/>
            <person name="Priest M."/>
            <person name="Russ C."/>
            <person name="Smialowska A."/>
            <person name="Swoboda P."/>
            <person name="Sykes S.M."/>
            <person name="Vaughn M."/>
            <person name="Vengrova S."/>
            <person name="Yoder R."/>
            <person name="Zeng Q."/>
            <person name="Allshire R."/>
            <person name="Baulcombe D."/>
            <person name="Birren B.W."/>
            <person name="Brown W."/>
            <person name="Ekwall K."/>
            <person name="Kellis M."/>
            <person name="Leatherwood J."/>
            <person name="Levin H."/>
            <person name="Margalit H."/>
            <person name="Martienssen R."/>
            <person name="Nieduszynski C.A."/>
            <person name="Spatafora J.W."/>
            <person name="Friedman N."/>
            <person name="Dalgaard J.Z."/>
            <person name="Baumann P."/>
            <person name="Niki H."/>
            <person name="Regev A."/>
            <person name="Nusbaum C."/>
        </authorList>
    </citation>
    <scope>NUCLEOTIDE SEQUENCE [LARGE SCALE GENOMIC DNA]</scope>
    <source>
        <strain evidence="18">yFS275 / FY16936</strain>
    </source>
</reference>
<evidence type="ECO:0000259" key="12">
    <source>
        <dbReference type="Pfam" id="PF18401"/>
    </source>
</evidence>
<evidence type="ECO:0000256" key="9">
    <source>
        <dbReference type="SAM" id="MobiDB-lite"/>
    </source>
</evidence>
<dbReference type="InterPro" id="IPR040692">
    <property type="entry name" value="UGGT_TRXL_3"/>
</dbReference>
<dbReference type="VEuPathDB" id="FungiDB:SJAG_04571"/>
<dbReference type="RefSeq" id="XP_002175662.1">
    <property type="nucleotide sequence ID" value="XM_002175626.2"/>
</dbReference>
<protein>
    <submittedName>
        <fullName evidence="16">UDP-glucose-glycoprotein glucosyltransferase Gpt1</fullName>
    </submittedName>
</protein>
<dbReference type="Pfam" id="PF18400">
    <property type="entry name" value="Thioredoxin_12"/>
    <property type="match status" value="1"/>
</dbReference>
<name>B6K765_SCHJY</name>
<dbReference type="Pfam" id="PF18401">
    <property type="entry name" value="Thioredoxin_13"/>
    <property type="match status" value="1"/>
</dbReference>
<accession>B6K765</accession>
<comment type="similarity">
    <text evidence="4">Belongs to the glycosyltransferase 8 family.</text>
</comment>
<dbReference type="HOGENOM" id="CLU_002668_1_0_1"/>
<dbReference type="EMBL" id="KE651168">
    <property type="protein sequence ID" value="EEB09369.1"/>
    <property type="molecule type" value="Genomic_DNA"/>
</dbReference>
<feature type="domain" description="UGGT thioredoxin-like" evidence="11">
    <location>
        <begin position="34"/>
        <end position="206"/>
    </location>
</feature>
<evidence type="ECO:0000259" key="11">
    <source>
        <dbReference type="Pfam" id="PF18400"/>
    </source>
</evidence>
<dbReference type="GO" id="GO:0003980">
    <property type="term" value="F:UDP-glucose:glycoprotein glucosyltransferase activity"/>
    <property type="evidence" value="ECO:0000318"/>
    <property type="project" value="GO_Central"/>
</dbReference>
<dbReference type="GO" id="GO:0005783">
    <property type="term" value="C:endoplasmic reticulum"/>
    <property type="evidence" value="ECO:0000318"/>
    <property type="project" value="GO_Central"/>
</dbReference>
<evidence type="ECO:0000259" key="13">
    <source>
        <dbReference type="Pfam" id="PF18402"/>
    </source>
</evidence>
<organism evidence="16 18">
    <name type="scientific">Schizosaccharomyces japonicus (strain yFS275 / FY16936)</name>
    <name type="common">Fission yeast</name>
    <dbReference type="NCBI Taxonomy" id="402676"/>
    <lineage>
        <taxon>Eukaryota</taxon>
        <taxon>Fungi</taxon>
        <taxon>Dikarya</taxon>
        <taxon>Ascomycota</taxon>
        <taxon>Taphrinomycotina</taxon>
        <taxon>Schizosaccharomycetes</taxon>
        <taxon>Schizosaccharomycetales</taxon>
        <taxon>Schizosaccharomycetaceae</taxon>
        <taxon>Schizosaccharomyces</taxon>
    </lineage>
</organism>
<evidence type="ECO:0000256" key="6">
    <source>
        <dbReference type="ARBA" id="ARBA00022729"/>
    </source>
</evidence>
<dbReference type="CDD" id="cd06432">
    <property type="entry name" value="GT8_HUGT1_C_like"/>
    <property type="match status" value="1"/>
</dbReference>
<evidence type="ECO:0000259" key="14">
    <source>
        <dbReference type="Pfam" id="PF18403"/>
    </source>
</evidence>
<dbReference type="InterPro" id="IPR040693">
    <property type="entry name" value="UGGT_TRXL_1"/>
</dbReference>
<feature type="chain" id="PRO_5002845136" evidence="10">
    <location>
        <begin position="20"/>
        <end position="1444"/>
    </location>
</feature>
<dbReference type="GO" id="GO:0051082">
    <property type="term" value="F:unfolded protein binding"/>
    <property type="evidence" value="ECO:0000318"/>
    <property type="project" value="GO_Central"/>
</dbReference>
<dbReference type="GO" id="GO:0005788">
    <property type="term" value="C:endoplasmic reticulum lumen"/>
    <property type="evidence" value="ECO:0007669"/>
    <property type="project" value="UniProtKB-SubCell"/>
</dbReference>
<dbReference type="JaponicusDB" id="SJAG_04571">
    <property type="gene designation" value="gpt1"/>
</dbReference>
<comment type="pathway">
    <text evidence="3">Protein modification; protein glycosylation.</text>
</comment>
<dbReference type="InterPro" id="IPR040497">
    <property type="entry name" value="Glyco_transf_24"/>
</dbReference>
<evidence type="ECO:0000256" key="1">
    <source>
        <dbReference type="ARBA" id="ARBA00001913"/>
    </source>
</evidence>
<dbReference type="SUPFAM" id="SSF53448">
    <property type="entry name" value="Nucleotide-diphospho-sugar transferases"/>
    <property type="match status" value="1"/>
</dbReference>
<feature type="domain" description="UGGT thioredoxin-like" evidence="13">
    <location>
        <begin position="393"/>
        <end position="636"/>
    </location>
</feature>
<dbReference type="InterPro" id="IPR029044">
    <property type="entry name" value="Nucleotide-diphossugar_trans"/>
</dbReference>
<dbReference type="GO" id="GO:0006491">
    <property type="term" value="P:N-glycan processing"/>
    <property type="evidence" value="ECO:0007669"/>
    <property type="project" value="EnsemblFungi"/>
</dbReference>
<dbReference type="OMA" id="RQTKTRF"/>
<dbReference type="STRING" id="402676.B6K765"/>
<evidence type="ECO:0000256" key="2">
    <source>
        <dbReference type="ARBA" id="ARBA00004319"/>
    </source>
</evidence>
<keyword evidence="18" id="KW-1185">Reference proteome</keyword>
<dbReference type="GO" id="GO:0018279">
    <property type="term" value="P:protein N-linked glycosylation via asparagine"/>
    <property type="evidence" value="ECO:0000318"/>
    <property type="project" value="GO_Central"/>
</dbReference>
<feature type="domain" description="UGGT thioredoxin-like" evidence="12">
    <location>
        <begin position="258"/>
        <end position="385"/>
    </location>
</feature>
<dbReference type="OrthoDB" id="27683at2759"/>
<keyword evidence="8" id="KW-0325">Glycoprotein</keyword>
<feature type="compositionally biased region" description="Low complexity" evidence="9">
    <location>
        <begin position="1419"/>
        <end position="1438"/>
    </location>
</feature>
<feature type="region of interest" description="Disordered" evidence="9">
    <location>
        <begin position="1406"/>
        <end position="1444"/>
    </location>
</feature>
<feature type="domain" description="UDP-glucose:glycoprotein glucosyltransferase thioredoxin-like" evidence="14">
    <location>
        <begin position="669"/>
        <end position="815"/>
    </location>
</feature>
<dbReference type="InterPro" id="IPR040525">
    <property type="entry name" value="UGGT_TRXL_4"/>
</dbReference>
<dbReference type="GO" id="GO:0005537">
    <property type="term" value="F:D-mannose binding"/>
    <property type="evidence" value="ECO:0007669"/>
    <property type="project" value="EnsemblFungi"/>
</dbReference>
<keyword evidence="7" id="KW-0256">Endoplasmic reticulum</keyword>
<dbReference type="PANTHER" id="PTHR11226:SF0">
    <property type="entry name" value="UDP-GLUCOSE:GLYCOPROTEIN GLUCOSYLTRANSFERASE"/>
    <property type="match status" value="1"/>
</dbReference>
<evidence type="ECO:0000256" key="8">
    <source>
        <dbReference type="ARBA" id="ARBA00023180"/>
    </source>
</evidence>
<dbReference type="PANTHER" id="PTHR11226">
    <property type="entry name" value="UDP-GLUCOSE GLYCOPROTEIN:GLUCOSYLTRANSFERASE"/>
    <property type="match status" value="1"/>
</dbReference>
<dbReference type="FunFam" id="3.90.550.10:FF:000065">
    <property type="entry name" value="UDP-glucose:glycoprotein glucosyltransferase, putative"/>
    <property type="match status" value="1"/>
</dbReference>
<dbReference type="eggNOG" id="KOG1879">
    <property type="taxonomic scope" value="Eukaryota"/>
</dbReference>
<comment type="cofactor">
    <cofactor evidence="1">
        <name>Ca(2+)</name>
        <dbReference type="ChEBI" id="CHEBI:29108"/>
    </cofactor>
</comment>
<evidence type="ECO:0000256" key="3">
    <source>
        <dbReference type="ARBA" id="ARBA00004922"/>
    </source>
</evidence>
<evidence type="ECO:0000259" key="15">
    <source>
        <dbReference type="Pfam" id="PF18404"/>
    </source>
</evidence>
<evidence type="ECO:0000256" key="4">
    <source>
        <dbReference type="ARBA" id="ARBA00006351"/>
    </source>
</evidence>
<proteinExistence type="inferred from homology"/>
<dbReference type="InterPro" id="IPR009448">
    <property type="entry name" value="UDP-g_GGtrans"/>
</dbReference>
<feature type="compositionally biased region" description="Basic and acidic residues" evidence="9">
    <location>
        <begin position="1406"/>
        <end position="1416"/>
    </location>
</feature>
<keyword evidence="5" id="KW-0808">Transferase</keyword>
<sequence>MRWKSLLLFLSSGISLCLGARPLEIGLEAVFSKPSYLALFAETLHAESPEAFYWFLNSVSDRPLESSSPKAAYDDLLIRLQNENVLDDETLSSFQFALALSSGAPKLAAFHSLVDEKNVECNSWILGRDGPSCKVPTSFSSIPKINVYEKNNLDYVYDDCSVETPTVIAVTDFGVEFAGFHKQLMPLAESCKIRYVIRYSPSPKTTEEPLRVAGFGAHASLKRTDYLVVDDREVKISSQEAGSVSTDNEQKLFADLDDNLEAVPEEQLEQLGSLTAQYISQQEDPLTVLRKLSQDFPLYAHKIAGEQLNKQFIENITAFQERIIPEGTNIVSFNGIPVDVNELDAFSLLSMLRSERAIVNDLKKLGLSPHEAQQVLCSDKFGRDSNEIVLPKFDYRDDTEGGNVIVWANDLENDPRYSEWPTEVQNFLRPLYPGQLHMVRKQLHTVIYPVDPSSSISAQFVRDLLMTTQRVIPIQTGMVCRASGDNVVGQVLCRAFHFLRNEADIDTALSFLLNCLQEDDKTDVWSLVEKHMPPLLRDDESLDSLHNILYSPFFDALMANSNSWMNRLSIDPHNRDIIVNGRIIDYGNDFHQNMLGIFIEDIPQVQTAVAMYKLTDDDDLLDFALSDALPKRNALVYPSSKNVQRNVNLQASLNSLGLTLNDVLLFGRKSAPITLWLITDFSAPEFGTFITTLEELQQDVSDISVVLLPNSNTTDSVSLQLVERVKARIAPRLSQLEDLYDLYQPEHKVKAETKELMEKYLKLVSIIGVSEHETGILMNGRLITPLSPDSLNVDDLAELAYIERNNFVEILEDLIKNPRVCLPFLSSYLKELKTRPFQAVGYGQTQMSFPRDSYVDKLKQHATFSYGDVETAMYSVVAIINPLSAEAQKLSVFLETLSKMNSVFIMVILNPQQKLEELPLKRYYRYSIASVPQFDEQGNMVPPSVIFDNLPADVLLTMDLETRDAWVVMQKDVQLDLYNVKLPHTESNENLTPLTATYELKNILVQGYSTERQSGRPPRGMQVLLSNKDGSYKTDTIVLANYGYFQLKGNPGIFTIAPKSGRSEEIFSIDGVNHGTTDNSLTISGFEGVILHPTVSRNPGYENEDVLKPDAPSHKFLNKLLRPFRGAQKDEHAEINIFSLASGHLYERFIYIMTRSVMEHTKHTVKFWFIENFLSPSFKRDIAILAEKYKFKYEFVTYNWPHWLRKQTEKQREIWGYKILFLDVLFPLDLEKVIFVDADQIVRADLKELMDLDLKGAPYAYTPMCDSRTEMEGFRFWKQGYWKKYLRGMKYHISALYVVDLDRFRHMGAGDLLRRQYQLLSADPESLSNLDQDLPNHLQRMIPIYSLPQEWLWCETWCSDESLKKAKTIDLCQNPLTKEKKLDRARRQVTEWTTYDDEIHDLLEHELHKEEARPESIRQPQQVLQLSQQSTQSNPSSNEGVDEL</sequence>
<evidence type="ECO:0000256" key="10">
    <source>
        <dbReference type="SAM" id="SignalP"/>
    </source>
</evidence>
<dbReference type="GO" id="GO:0051787">
    <property type="term" value="F:misfolded protein binding"/>
    <property type="evidence" value="ECO:0007669"/>
    <property type="project" value="EnsemblFungi"/>
</dbReference>
<dbReference type="GeneID" id="7051925"/>
<comment type="subcellular location">
    <subcellularLocation>
        <location evidence="2">Endoplasmic reticulum lumen</location>
    </subcellularLocation>
</comment>
<evidence type="ECO:0000256" key="7">
    <source>
        <dbReference type="ARBA" id="ARBA00022824"/>
    </source>
</evidence>
<evidence type="ECO:0000256" key="5">
    <source>
        <dbReference type="ARBA" id="ARBA00022679"/>
    </source>
</evidence>
<keyword evidence="6 10" id="KW-0732">Signal</keyword>
<dbReference type="Gene3D" id="3.90.550.10">
    <property type="entry name" value="Spore Coat Polysaccharide Biosynthesis Protein SpsA, Chain A"/>
    <property type="match status" value="1"/>
</dbReference>
<gene>
    <name evidence="17" type="primary">gpt1</name>
    <name evidence="16" type="ORF">SJAG_04571</name>
</gene>
<dbReference type="Pfam" id="PF18404">
    <property type="entry name" value="Glyco_transf_24"/>
    <property type="match status" value="1"/>
</dbReference>
<dbReference type="Pfam" id="PF06427">
    <property type="entry name" value="UDP-g_GGTase"/>
    <property type="match status" value="1"/>
</dbReference>
<evidence type="ECO:0000313" key="18">
    <source>
        <dbReference type="Proteomes" id="UP000001744"/>
    </source>
</evidence>
<dbReference type="Pfam" id="PF18402">
    <property type="entry name" value="Thioredoxin_14"/>
    <property type="match status" value="1"/>
</dbReference>
<dbReference type="Pfam" id="PF18403">
    <property type="entry name" value="Thioredoxin_15"/>
    <property type="match status" value="1"/>
</dbReference>
<dbReference type="InterPro" id="IPR040694">
    <property type="entry name" value="UGGT_TRXL_2"/>
</dbReference>
<dbReference type="UniPathway" id="UPA00378"/>
<dbReference type="GO" id="GO:0005509">
    <property type="term" value="F:calcium ion binding"/>
    <property type="evidence" value="ECO:0007669"/>
    <property type="project" value="EnsemblFungi"/>
</dbReference>
<dbReference type="Proteomes" id="UP000001744">
    <property type="component" value="Unassembled WGS sequence"/>
</dbReference>
<feature type="signal peptide" evidence="10">
    <location>
        <begin position="1"/>
        <end position="19"/>
    </location>
</feature>
<evidence type="ECO:0000313" key="17">
    <source>
        <dbReference type="JaponicusDB" id="SJAG_04571"/>
    </source>
</evidence>
<evidence type="ECO:0000313" key="16">
    <source>
        <dbReference type="EMBL" id="EEB09369.1"/>
    </source>
</evidence>
<feature type="domain" description="Glucosyltransferase 24 catalytic" evidence="15">
    <location>
        <begin position="1135"/>
        <end position="1401"/>
    </location>
</feature>